<dbReference type="GO" id="GO:0003700">
    <property type="term" value="F:DNA-binding transcription factor activity"/>
    <property type="evidence" value="ECO:0007669"/>
    <property type="project" value="InterPro"/>
</dbReference>
<name>A0A0A1YTG5_PSEFL</name>
<reference evidence="7 8" key="1">
    <citation type="journal article" date="2013" name="Genome Announc.">
        <title>Draft Genome Sequence of Pseudomonas fluorescens LMG 5329, a White Line-Inducing Principle-Producing Bioindicator for the Mushroom Pathogen Pseudomonas tolaasii.</title>
        <authorList>
            <person name="Ghequire M.G."/>
            <person name="Rokni-Zadeh H."/>
            <person name="Zarrineh P."/>
            <person name="De Mot R."/>
        </authorList>
    </citation>
    <scope>NUCLEOTIDE SEQUENCE [LARGE SCALE GENOMIC DNA]</scope>
    <source>
        <strain evidence="7 8">LMG 5329</strain>
    </source>
</reference>
<gene>
    <name evidence="7" type="ORF">K814_0130265</name>
</gene>
<dbReference type="InterPro" id="IPR036388">
    <property type="entry name" value="WH-like_DNA-bd_sf"/>
</dbReference>
<dbReference type="GO" id="GO:0030170">
    <property type="term" value="F:pyridoxal phosphate binding"/>
    <property type="evidence" value="ECO:0007669"/>
    <property type="project" value="InterPro"/>
</dbReference>
<comment type="caution">
    <text evidence="7">The sequence shown here is derived from an EMBL/GenBank/DDBJ whole genome shotgun (WGS) entry which is preliminary data.</text>
</comment>
<evidence type="ECO:0000313" key="7">
    <source>
        <dbReference type="EMBL" id="KGE64239.1"/>
    </source>
</evidence>
<dbReference type="InterPro" id="IPR015424">
    <property type="entry name" value="PyrdxlP-dep_Trfase"/>
</dbReference>
<dbReference type="GO" id="GO:0003677">
    <property type="term" value="F:DNA binding"/>
    <property type="evidence" value="ECO:0007669"/>
    <property type="project" value="UniProtKB-KW"/>
</dbReference>
<dbReference type="OrthoDB" id="9804020at2"/>
<dbReference type="SUPFAM" id="SSF46785">
    <property type="entry name" value="Winged helix' DNA-binding domain"/>
    <property type="match status" value="1"/>
</dbReference>
<protein>
    <submittedName>
        <fullName evidence="7">GntR family transcriptional regulator</fullName>
    </submittedName>
</protein>
<comment type="similarity">
    <text evidence="1">In the C-terminal section; belongs to the class-I pyridoxal-phosphate-dependent aminotransferase family.</text>
</comment>
<dbReference type="InterPro" id="IPR051446">
    <property type="entry name" value="HTH_trans_reg/aminotransferase"/>
</dbReference>
<dbReference type="InterPro" id="IPR036390">
    <property type="entry name" value="WH_DNA-bd_sf"/>
</dbReference>
<feature type="domain" description="HTH gntR-type" evidence="6">
    <location>
        <begin position="22"/>
        <end position="90"/>
    </location>
</feature>
<dbReference type="SMART" id="SM00345">
    <property type="entry name" value="HTH_GNTR"/>
    <property type="match status" value="1"/>
</dbReference>
<dbReference type="Pfam" id="PF00392">
    <property type="entry name" value="GntR"/>
    <property type="match status" value="1"/>
</dbReference>
<dbReference type="Gene3D" id="3.40.640.10">
    <property type="entry name" value="Type I PLP-dependent aspartate aminotransferase-like (Major domain)"/>
    <property type="match status" value="1"/>
</dbReference>
<keyword evidence="2" id="KW-0663">Pyridoxal phosphate</keyword>
<keyword evidence="4" id="KW-0238">DNA-binding</keyword>
<dbReference type="AlphaFoldDB" id="A0A0A1YTG5"/>
<dbReference type="InterPro" id="IPR015422">
    <property type="entry name" value="PyrdxlP-dep_Trfase_small"/>
</dbReference>
<dbReference type="Proteomes" id="UP000030060">
    <property type="component" value="Unassembled WGS sequence"/>
</dbReference>
<keyword evidence="5" id="KW-0804">Transcription</keyword>
<dbReference type="InterPro" id="IPR004839">
    <property type="entry name" value="Aminotransferase_I/II_large"/>
</dbReference>
<accession>A0A0A1YTG5</accession>
<evidence type="ECO:0000256" key="3">
    <source>
        <dbReference type="ARBA" id="ARBA00023015"/>
    </source>
</evidence>
<evidence type="ECO:0000256" key="1">
    <source>
        <dbReference type="ARBA" id="ARBA00005384"/>
    </source>
</evidence>
<evidence type="ECO:0000259" key="6">
    <source>
        <dbReference type="PROSITE" id="PS50949"/>
    </source>
</evidence>
<dbReference type="PANTHER" id="PTHR46577">
    <property type="entry name" value="HTH-TYPE TRANSCRIPTIONAL REGULATORY PROTEIN GABR"/>
    <property type="match status" value="1"/>
</dbReference>
<evidence type="ECO:0000256" key="4">
    <source>
        <dbReference type="ARBA" id="ARBA00023125"/>
    </source>
</evidence>
<proteinExistence type="inferred from homology"/>
<dbReference type="CDD" id="cd07377">
    <property type="entry name" value="WHTH_GntR"/>
    <property type="match status" value="1"/>
</dbReference>
<dbReference type="InterPro" id="IPR015421">
    <property type="entry name" value="PyrdxlP-dep_Trfase_major"/>
</dbReference>
<sequence>MAVKTNIDMVSIMREGLSNGQGVKYKRLSDVMERGILEGLIEPGRKLPPHRVLSDNLGVTIGTISRAYGELERLGLVVARVGDGTFVRKRGMERQRDEGFRNFSEEPRQYFDMSRNMHIPGQETVFLAQSFQTLSTNAKFLQDISAYTPDAGLPRYREAGAQWLVQRDFHPIPEQVICVNGGQHGLLCSMMALLRAGDTVVTEQLTYPGLITAARMLGIRLIGLEMDEEGVLPSALDEVCRNHRVSALYCTPTIQNPTTAVLSVARREALVKVCREHNLLILEDEAHGVLVEDRPPPLSHFAPERTILISSLSKAVSAGLRVGYVHAPPALVSRISAALRSTCWMATPVTLELATQWIENGTAEYLLRQQINEISRRKALVRDLLAGLEYRTHLNSPHFWIEVPEPWRASEIEAELKQNNYLIATAEAFAVGQTAVPQFIRASICNTSGDDQLLRAGFDALATALGQGGGRFQL</sequence>
<dbReference type="RefSeq" id="WP_033901208.1">
    <property type="nucleotide sequence ID" value="NZ_ASGY01000244.1"/>
</dbReference>
<evidence type="ECO:0000256" key="2">
    <source>
        <dbReference type="ARBA" id="ARBA00022898"/>
    </source>
</evidence>
<dbReference type="Gene3D" id="3.90.1150.10">
    <property type="entry name" value="Aspartate Aminotransferase, domain 1"/>
    <property type="match status" value="1"/>
</dbReference>
<dbReference type="Gene3D" id="1.10.10.10">
    <property type="entry name" value="Winged helix-like DNA-binding domain superfamily/Winged helix DNA-binding domain"/>
    <property type="match status" value="1"/>
</dbReference>
<dbReference type="EMBL" id="ASGY01000244">
    <property type="protein sequence ID" value="KGE64239.1"/>
    <property type="molecule type" value="Genomic_DNA"/>
</dbReference>
<evidence type="ECO:0000256" key="5">
    <source>
        <dbReference type="ARBA" id="ARBA00023163"/>
    </source>
</evidence>
<dbReference type="CDD" id="cd00609">
    <property type="entry name" value="AAT_like"/>
    <property type="match status" value="1"/>
</dbReference>
<keyword evidence="3" id="KW-0805">Transcription regulation</keyword>
<evidence type="ECO:0000313" key="8">
    <source>
        <dbReference type="Proteomes" id="UP000030060"/>
    </source>
</evidence>
<dbReference type="Pfam" id="PF00155">
    <property type="entry name" value="Aminotran_1_2"/>
    <property type="match status" value="1"/>
</dbReference>
<dbReference type="SUPFAM" id="SSF53383">
    <property type="entry name" value="PLP-dependent transferases"/>
    <property type="match status" value="1"/>
</dbReference>
<organism evidence="7 8">
    <name type="scientific">Pseudomonas fluorescens LMG 5329</name>
    <dbReference type="NCBI Taxonomy" id="1324332"/>
    <lineage>
        <taxon>Bacteria</taxon>
        <taxon>Pseudomonadati</taxon>
        <taxon>Pseudomonadota</taxon>
        <taxon>Gammaproteobacteria</taxon>
        <taxon>Pseudomonadales</taxon>
        <taxon>Pseudomonadaceae</taxon>
        <taxon>Pseudomonas</taxon>
    </lineage>
</organism>
<dbReference type="PANTHER" id="PTHR46577:SF1">
    <property type="entry name" value="HTH-TYPE TRANSCRIPTIONAL REGULATORY PROTEIN GABR"/>
    <property type="match status" value="1"/>
</dbReference>
<dbReference type="InterPro" id="IPR000524">
    <property type="entry name" value="Tscrpt_reg_HTH_GntR"/>
</dbReference>
<dbReference type="PROSITE" id="PS50949">
    <property type="entry name" value="HTH_GNTR"/>
    <property type="match status" value="1"/>
</dbReference>